<dbReference type="EMBL" id="FNFE01000002">
    <property type="protein sequence ID" value="SDJ98190.1"/>
    <property type="molecule type" value="Genomic_DNA"/>
</dbReference>
<organism evidence="4 5">
    <name type="scientific">Natronorubrum texcoconense</name>
    <dbReference type="NCBI Taxonomy" id="1095776"/>
    <lineage>
        <taxon>Archaea</taxon>
        <taxon>Methanobacteriati</taxon>
        <taxon>Methanobacteriota</taxon>
        <taxon>Stenosarchaea group</taxon>
        <taxon>Halobacteria</taxon>
        <taxon>Halobacteriales</taxon>
        <taxon>Natrialbaceae</taxon>
        <taxon>Natronorubrum</taxon>
    </lineage>
</organism>
<dbReference type="Pfam" id="PF26514">
    <property type="entry name" value="DUF8173"/>
    <property type="match status" value="1"/>
</dbReference>
<gene>
    <name evidence="4" type="ORF">SAMN04515672_2036</name>
</gene>
<evidence type="ECO:0000259" key="3">
    <source>
        <dbReference type="Pfam" id="PF26514"/>
    </source>
</evidence>
<feature type="transmembrane region" description="Helical" evidence="2">
    <location>
        <begin position="160"/>
        <end position="181"/>
    </location>
</feature>
<dbReference type="Proteomes" id="UP000198882">
    <property type="component" value="Unassembled WGS sequence"/>
</dbReference>
<keyword evidence="2" id="KW-0472">Membrane</keyword>
<name>A0A1G8Y7X3_9EURY</name>
<feature type="transmembrane region" description="Helical" evidence="2">
    <location>
        <begin position="133"/>
        <end position="154"/>
    </location>
</feature>
<protein>
    <recommendedName>
        <fullName evidence="3">DUF8173 domain-containing protein</fullName>
    </recommendedName>
</protein>
<feature type="region of interest" description="Disordered" evidence="1">
    <location>
        <begin position="189"/>
        <end position="308"/>
    </location>
</feature>
<accession>A0A1G8Y7X3</accession>
<evidence type="ECO:0000256" key="2">
    <source>
        <dbReference type="SAM" id="Phobius"/>
    </source>
</evidence>
<proteinExistence type="predicted"/>
<feature type="domain" description="DUF8173" evidence="3">
    <location>
        <begin position="3"/>
        <end position="186"/>
    </location>
</feature>
<sequence>MLSSLATVGGDATLVTAQSVGGVDLRRPLGVAVGWTVLTLVVGGVLLAGFSSPIRAIRDDALERPDLTFATGFLVFFAPLVVASIPLFVLTYVADHPAVLGIGALVSLPALIVAGGLLIVGGTIGSVVVGDRIAGSVATGTPSLGRSLAVGSVVLGSSQLVPVVGTLVAIGFATVGTGALARRRFDPWSDDEERGRVRDGPARTGRPTVRSTERWEGADSDETAVWRSTEIEGDGTETGPETPSGVAGRVDDETEDSNRLARRRTDGARPSTADGKEQTTGEWTVDDWAWEIGADRADETEDASESDR</sequence>
<feature type="transmembrane region" description="Helical" evidence="2">
    <location>
        <begin position="99"/>
        <end position="121"/>
    </location>
</feature>
<dbReference type="InterPro" id="IPR058486">
    <property type="entry name" value="DUF8173"/>
</dbReference>
<feature type="compositionally biased region" description="Basic and acidic residues" evidence="1">
    <location>
        <begin position="256"/>
        <end position="267"/>
    </location>
</feature>
<keyword evidence="5" id="KW-1185">Reference proteome</keyword>
<evidence type="ECO:0000313" key="5">
    <source>
        <dbReference type="Proteomes" id="UP000198882"/>
    </source>
</evidence>
<feature type="compositionally biased region" description="Acidic residues" evidence="1">
    <location>
        <begin position="298"/>
        <end position="308"/>
    </location>
</feature>
<reference evidence="5" key="1">
    <citation type="submission" date="2016-10" db="EMBL/GenBank/DDBJ databases">
        <authorList>
            <person name="Varghese N."/>
            <person name="Submissions S."/>
        </authorList>
    </citation>
    <scope>NUCLEOTIDE SEQUENCE [LARGE SCALE GENOMIC DNA]</scope>
    <source>
        <strain evidence="5">B4,CECT 8067,JCM 17497</strain>
    </source>
</reference>
<feature type="compositionally biased region" description="Basic and acidic residues" evidence="1">
    <location>
        <begin position="189"/>
        <end position="201"/>
    </location>
</feature>
<dbReference type="AlphaFoldDB" id="A0A1G8Y7X3"/>
<evidence type="ECO:0000313" key="4">
    <source>
        <dbReference type="EMBL" id="SDJ98190.1"/>
    </source>
</evidence>
<evidence type="ECO:0000256" key="1">
    <source>
        <dbReference type="SAM" id="MobiDB-lite"/>
    </source>
</evidence>
<feature type="transmembrane region" description="Helical" evidence="2">
    <location>
        <begin position="69"/>
        <end position="93"/>
    </location>
</feature>
<keyword evidence="2" id="KW-1133">Transmembrane helix</keyword>
<keyword evidence="2" id="KW-0812">Transmembrane</keyword>
<feature type="transmembrane region" description="Helical" evidence="2">
    <location>
        <begin position="33"/>
        <end position="57"/>
    </location>
</feature>